<organism evidence="4 5">
    <name type="scientific">Angomonas deanei</name>
    <dbReference type="NCBI Taxonomy" id="59799"/>
    <lineage>
        <taxon>Eukaryota</taxon>
        <taxon>Discoba</taxon>
        <taxon>Euglenozoa</taxon>
        <taxon>Kinetoplastea</taxon>
        <taxon>Metakinetoplastina</taxon>
        <taxon>Trypanosomatida</taxon>
        <taxon>Trypanosomatidae</taxon>
        <taxon>Strigomonadinae</taxon>
        <taxon>Angomonas</taxon>
    </lineage>
</organism>
<dbReference type="InterPro" id="IPR011063">
    <property type="entry name" value="TilS/TtcA_N"/>
</dbReference>
<evidence type="ECO:0000313" key="5">
    <source>
        <dbReference type="Proteomes" id="UP000515908"/>
    </source>
</evidence>
<feature type="domain" description="Cytoplasmic tRNA 2-thiolation protein 1 C-terminal" evidence="3">
    <location>
        <begin position="214"/>
        <end position="237"/>
    </location>
</feature>
<accession>A0A7G2C1Y0</accession>
<feature type="domain" description="tRNA(Ile)-lysidine/2-thiocytidine synthase N-terminal" evidence="2">
    <location>
        <begin position="7"/>
        <end position="174"/>
    </location>
</feature>
<dbReference type="OrthoDB" id="198857at2759"/>
<dbReference type="GO" id="GO:0000049">
    <property type="term" value="F:tRNA binding"/>
    <property type="evidence" value="ECO:0007669"/>
    <property type="project" value="InterPro"/>
</dbReference>
<dbReference type="GO" id="GO:0016740">
    <property type="term" value="F:transferase activity"/>
    <property type="evidence" value="ECO:0007669"/>
    <property type="project" value="UniProtKB-KW"/>
</dbReference>
<sequence>MTTLNERYHYGIEMKLVSVDEGIVGYRDDSLETVKRNSSFYHLPLHILSYKELFQWTMDDVVRVSGLKNSCTFCGVFRRHALERGALHVGANKIVTGHNCDDMAETVLMNFFRADAPRLARCTTATLSEGSLSRVKPLKYAYEKEIVLYAHFKRLDYFTTECTYSKDAFRGTARQLLKDLESIRPRCIADIVHSGEQTTVKGTFAQTVQEAKPCERCGHVASQRLCRACVLLESLNKPQGGVAST</sequence>
<reference evidence="4 5" key="1">
    <citation type="submission" date="2020-08" db="EMBL/GenBank/DDBJ databases">
        <authorList>
            <person name="Newling K."/>
            <person name="Davey J."/>
            <person name="Forrester S."/>
        </authorList>
    </citation>
    <scope>NUCLEOTIDE SEQUENCE [LARGE SCALE GENOMIC DNA]</scope>
    <source>
        <strain evidence="5">Crithidia deanei Carvalho (ATCC PRA-265)</strain>
    </source>
</reference>
<dbReference type="PANTHER" id="PTHR11807:SF12">
    <property type="entry name" value="CYTOPLASMIC TRNA 2-THIOLATION PROTEIN 1"/>
    <property type="match status" value="1"/>
</dbReference>
<dbReference type="EMBL" id="LR877145">
    <property type="protein sequence ID" value="CAD2213231.1"/>
    <property type="molecule type" value="Genomic_DNA"/>
</dbReference>
<dbReference type="GO" id="GO:0002143">
    <property type="term" value="P:tRNA wobble position uridine thiolation"/>
    <property type="evidence" value="ECO:0007669"/>
    <property type="project" value="TreeGrafter"/>
</dbReference>
<dbReference type="InterPro" id="IPR032442">
    <property type="entry name" value="CTU1_C"/>
</dbReference>
<dbReference type="PIRSF" id="PIRSF004976">
    <property type="entry name" value="ATPase_YdaO"/>
    <property type="match status" value="1"/>
</dbReference>
<dbReference type="Pfam" id="PF16503">
    <property type="entry name" value="zn-ribbon_14"/>
    <property type="match status" value="1"/>
</dbReference>
<dbReference type="InterPro" id="IPR000541">
    <property type="entry name" value="Ncs6/Tuc1/Ctu1"/>
</dbReference>
<dbReference type="SUPFAM" id="SSF52402">
    <property type="entry name" value="Adenine nucleotide alpha hydrolases-like"/>
    <property type="match status" value="1"/>
</dbReference>
<dbReference type="PANTHER" id="PTHR11807">
    <property type="entry name" value="ATPASES OF THE PP SUPERFAMILY-RELATED"/>
    <property type="match status" value="1"/>
</dbReference>
<dbReference type="GO" id="GO:0002144">
    <property type="term" value="C:cytosolic tRNA wobble base thiouridylase complex"/>
    <property type="evidence" value="ECO:0007669"/>
    <property type="project" value="TreeGrafter"/>
</dbReference>
<dbReference type="AlphaFoldDB" id="A0A7G2C1Y0"/>
<gene>
    <name evidence="4" type="ORF">ADEAN_000066800</name>
</gene>
<evidence type="ECO:0000259" key="3">
    <source>
        <dbReference type="Pfam" id="PF16503"/>
    </source>
</evidence>
<dbReference type="InterPro" id="IPR035107">
    <property type="entry name" value="tRNA_thiolation_TtcA_Ctu1"/>
</dbReference>
<dbReference type="GO" id="GO:0005739">
    <property type="term" value="C:mitochondrion"/>
    <property type="evidence" value="ECO:0007669"/>
    <property type="project" value="TreeGrafter"/>
</dbReference>
<proteinExistence type="predicted"/>
<dbReference type="NCBIfam" id="TIGR00269">
    <property type="entry name" value="TIGR00269 family protein"/>
    <property type="match status" value="1"/>
</dbReference>
<dbReference type="Proteomes" id="UP000515908">
    <property type="component" value="Chromosome 01"/>
</dbReference>
<dbReference type="InterPro" id="IPR014729">
    <property type="entry name" value="Rossmann-like_a/b/a_fold"/>
</dbReference>
<evidence type="ECO:0000313" key="4">
    <source>
        <dbReference type="EMBL" id="CAD2213231.1"/>
    </source>
</evidence>
<dbReference type="Gene3D" id="3.40.50.620">
    <property type="entry name" value="HUPs"/>
    <property type="match status" value="1"/>
</dbReference>
<keyword evidence="1" id="KW-0808">Transferase</keyword>
<dbReference type="Pfam" id="PF01171">
    <property type="entry name" value="ATP_bind_3"/>
    <property type="match status" value="1"/>
</dbReference>
<evidence type="ECO:0000256" key="1">
    <source>
        <dbReference type="ARBA" id="ARBA00022679"/>
    </source>
</evidence>
<name>A0A7G2C1Y0_9TRYP</name>
<protein>
    <submittedName>
        <fullName evidence="4">PP-loop family/Zinc-ribbon, putative</fullName>
    </submittedName>
</protein>
<dbReference type="VEuPathDB" id="TriTrypDB:ADEAN_000066800"/>
<evidence type="ECO:0000259" key="2">
    <source>
        <dbReference type="Pfam" id="PF01171"/>
    </source>
</evidence>
<keyword evidence="5" id="KW-1185">Reference proteome</keyword>